<feature type="region of interest" description="Disordered" evidence="2">
    <location>
        <begin position="414"/>
        <end position="447"/>
    </location>
</feature>
<feature type="region of interest" description="Disordered" evidence="2">
    <location>
        <begin position="795"/>
        <end position="822"/>
    </location>
</feature>
<feature type="compositionally biased region" description="Polar residues" evidence="2">
    <location>
        <begin position="112"/>
        <end position="127"/>
    </location>
</feature>
<name>A0A1W5DEV3_9LECA</name>
<dbReference type="SMART" id="SM00066">
    <property type="entry name" value="GAL4"/>
    <property type="match status" value="1"/>
</dbReference>
<dbReference type="GO" id="GO:0003677">
    <property type="term" value="F:DNA binding"/>
    <property type="evidence" value="ECO:0007669"/>
    <property type="project" value="UniProtKB-KW"/>
</dbReference>
<dbReference type="InterPro" id="IPR036864">
    <property type="entry name" value="Zn2-C6_fun-type_DNA-bd_sf"/>
</dbReference>
<dbReference type="GO" id="GO:0005634">
    <property type="term" value="C:nucleus"/>
    <property type="evidence" value="ECO:0007669"/>
    <property type="project" value="TreeGrafter"/>
</dbReference>
<dbReference type="PROSITE" id="PS50048">
    <property type="entry name" value="ZN2_CY6_FUNGAL_2"/>
    <property type="match status" value="1"/>
</dbReference>
<dbReference type="EMBL" id="FWEW01003889">
    <property type="protein sequence ID" value="SLM41535.1"/>
    <property type="molecule type" value="Genomic_DNA"/>
</dbReference>
<dbReference type="SUPFAM" id="SSF57701">
    <property type="entry name" value="Zn2/Cys6 DNA-binding domain"/>
    <property type="match status" value="1"/>
</dbReference>
<feature type="compositionally biased region" description="Polar residues" evidence="2">
    <location>
        <begin position="432"/>
        <end position="447"/>
    </location>
</feature>
<feature type="region of interest" description="Disordered" evidence="2">
    <location>
        <begin position="183"/>
        <end position="217"/>
    </location>
</feature>
<dbReference type="GO" id="GO:0008270">
    <property type="term" value="F:zinc ion binding"/>
    <property type="evidence" value="ECO:0007669"/>
    <property type="project" value="InterPro"/>
</dbReference>
<dbReference type="InterPro" id="IPR001138">
    <property type="entry name" value="Zn2Cys6_DnaBD"/>
</dbReference>
<feature type="compositionally biased region" description="Polar residues" evidence="2">
    <location>
        <begin position="202"/>
        <end position="217"/>
    </location>
</feature>
<dbReference type="Gene3D" id="4.10.240.10">
    <property type="entry name" value="Zn(2)-C6 fungal-type DNA-binding domain"/>
    <property type="match status" value="1"/>
</dbReference>
<feature type="domain" description="Zn(2)-C6 fungal-type" evidence="3">
    <location>
        <begin position="33"/>
        <end position="69"/>
    </location>
</feature>
<dbReference type="PANTHER" id="PTHR31644:SF2">
    <property type="entry name" value="TRANSCRIPTIONAL ACTIVATOR ARO80-RELATED"/>
    <property type="match status" value="1"/>
</dbReference>
<evidence type="ECO:0000259" key="3">
    <source>
        <dbReference type="PROSITE" id="PS50048"/>
    </source>
</evidence>
<proteinExistence type="predicted"/>
<evidence type="ECO:0000256" key="1">
    <source>
        <dbReference type="ARBA" id="ARBA00023242"/>
    </source>
</evidence>
<dbReference type="Proteomes" id="UP000192927">
    <property type="component" value="Unassembled WGS sequence"/>
</dbReference>
<dbReference type="AlphaFoldDB" id="A0A1W5DEV3"/>
<sequence length="945" mass="104429">MAAVGTSNPSSYFVATAGPDSASAAPHKRTYQACIPCRRRKVRCDLGPVDDPHEPPCVRCRRESKECFFSATRRKRKADDGEDIEGADDDVQDDYAARNRRRSTLPAARSAGQGQADSQSMSPPSQGYGSGSHPPALFPDSGADPKDQEVTNETAAELFRTPIHNPGDALHLLFEAAGRSGDLIQDNSHGGDKLAPQGARAQASSKSPLGQHGTQPSLRGISKEQVMDVNGQAANSRISQVVKHDPQDLRCALKAWARLRFVRAGWFTAREAVSYIDYFYEHLAPMTPITPPDFSSPATHPRLLQEEPMLTVVLLTISSRYSALAGPGDKSRSFLVHERLWTYIQSMISRMYWGQEQFGGGFCGAGGPPKHSQPTLTALKDTQKTGLLGSIGTIESLLLLTEWHPRAMHFPPGDDEGDLLSPLENSDPDLESLSTRANGPSNRTLTTRGWREPAWRSDRMCWSLLGTSLALAHEIGIFDDVNGQVFLAGEKLPWLYEAPYDTQRADRVRRLLYICASQTSGRLGLPNMFPSHIDHGNFFTVSEPSLQSDGLNVSIGISEITQRCWAEITSLMQITNERLFPSKARTRELIRSGEYLDHLKDFQPLLRGWLDNFEVLKLPEYSRLLLLVEYEYMRIYVNSLALQAVLEQWTSTHRAGGRSYANATNGSYSRRPGAFLSPSLVELYKGNEHYIKEVVDASRSLLRHVVERLLPNDGLKHSPVRTYFRILSGAMFLLKTFALGAKEDEVAISLRLLDDTVTALRTSVVDDIHLCLRIADLVENLTSSIRTRFVRLCVQNPSDPPRPNANTPPPHSHGDGPAHQPDARTRALHFADNNLSAGLQPPDHFGYLVATDAAQNPLAGISRNGIDRNDDSITIMPPPDLSYPTDARGFNNPSPVYGHNSHNAHLYPEPALSATDLVDMSSITMDIRARVTHDGERKESSVYIA</sequence>
<feature type="compositionally biased region" description="Acidic residues" evidence="2">
    <location>
        <begin position="80"/>
        <end position="93"/>
    </location>
</feature>
<organism evidence="4 5">
    <name type="scientific">Lasallia pustulata</name>
    <dbReference type="NCBI Taxonomy" id="136370"/>
    <lineage>
        <taxon>Eukaryota</taxon>
        <taxon>Fungi</taxon>
        <taxon>Dikarya</taxon>
        <taxon>Ascomycota</taxon>
        <taxon>Pezizomycotina</taxon>
        <taxon>Lecanoromycetes</taxon>
        <taxon>OSLEUM clade</taxon>
        <taxon>Umbilicariomycetidae</taxon>
        <taxon>Umbilicariales</taxon>
        <taxon>Umbilicariaceae</taxon>
        <taxon>Lasallia</taxon>
    </lineage>
</organism>
<keyword evidence="1" id="KW-0539">Nucleus</keyword>
<protein>
    <submittedName>
        <fullName evidence="4">Zn(2)-C6 fungal-type DNA-binding domain</fullName>
    </submittedName>
</protein>
<reference evidence="5" key="1">
    <citation type="submission" date="2017-03" db="EMBL/GenBank/DDBJ databases">
        <authorList>
            <person name="Sharma R."/>
            <person name="Thines M."/>
        </authorList>
    </citation>
    <scope>NUCLEOTIDE SEQUENCE [LARGE SCALE GENOMIC DNA]</scope>
</reference>
<dbReference type="CDD" id="cd12148">
    <property type="entry name" value="fungal_TF_MHR"/>
    <property type="match status" value="1"/>
</dbReference>
<dbReference type="PANTHER" id="PTHR31644">
    <property type="entry name" value="TRANSCRIPTIONAL ACTIVATOR ARO80-RELATED"/>
    <property type="match status" value="1"/>
</dbReference>
<dbReference type="GO" id="GO:0009074">
    <property type="term" value="P:aromatic amino acid family catabolic process"/>
    <property type="evidence" value="ECO:0007669"/>
    <property type="project" value="TreeGrafter"/>
</dbReference>
<accession>A0A1W5DEV3</accession>
<dbReference type="InterPro" id="IPR052780">
    <property type="entry name" value="AAA_Catabolism_Regulators"/>
</dbReference>
<keyword evidence="5" id="KW-1185">Reference proteome</keyword>
<feature type="compositionally biased region" description="Basic and acidic residues" evidence="2">
    <location>
        <begin position="812"/>
        <end position="822"/>
    </location>
</feature>
<feature type="compositionally biased region" description="Pro residues" evidence="2">
    <location>
        <begin position="798"/>
        <end position="811"/>
    </location>
</feature>
<dbReference type="GO" id="GO:0000981">
    <property type="term" value="F:DNA-binding transcription factor activity, RNA polymerase II-specific"/>
    <property type="evidence" value="ECO:0007669"/>
    <property type="project" value="InterPro"/>
</dbReference>
<dbReference type="Pfam" id="PF00172">
    <property type="entry name" value="Zn_clus"/>
    <property type="match status" value="1"/>
</dbReference>
<evidence type="ECO:0000313" key="4">
    <source>
        <dbReference type="EMBL" id="SLM41535.1"/>
    </source>
</evidence>
<dbReference type="CDD" id="cd00067">
    <property type="entry name" value="GAL4"/>
    <property type="match status" value="1"/>
</dbReference>
<dbReference type="FunFam" id="4.10.240.10:FF:000012">
    <property type="entry name" value="C6 transcription factor"/>
    <property type="match status" value="1"/>
</dbReference>
<keyword evidence="4" id="KW-0238">DNA-binding</keyword>
<dbReference type="PROSITE" id="PS00463">
    <property type="entry name" value="ZN2_CY6_FUNGAL_1"/>
    <property type="match status" value="1"/>
</dbReference>
<evidence type="ECO:0000313" key="5">
    <source>
        <dbReference type="Proteomes" id="UP000192927"/>
    </source>
</evidence>
<dbReference type="GO" id="GO:0045944">
    <property type="term" value="P:positive regulation of transcription by RNA polymerase II"/>
    <property type="evidence" value="ECO:0007669"/>
    <property type="project" value="TreeGrafter"/>
</dbReference>
<feature type="region of interest" description="Disordered" evidence="2">
    <location>
        <begin position="71"/>
        <end position="150"/>
    </location>
</feature>
<evidence type="ECO:0000256" key="2">
    <source>
        <dbReference type="SAM" id="MobiDB-lite"/>
    </source>
</evidence>